<keyword evidence="1" id="KW-1133">Transmembrane helix</keyword>
<protein>
    <submittedName>
        <fullName evidence="2">Uncharacterized protein</fullName>
    </submittedName>
</protein>
<feature type="transmembrane region" description="Helical" evidence="1">
    <location>
        <begin position="96"/>
        <end position="117"/>
    </location>
</feature>
<evidence type="ECO:0000256" key="1">
    <source>
        <dbReference type="SAM" id="Phobius"/>
    </source>
</evidence>
<feature type="transmembrane region" description="Helical" evidence="1">
    <location>
        <begin position="123"/>
        <end position="142"/>
    </location>
</feature>
<dbReference type="EMBL" id="MPTC01000014">
    <property type="protein sequence ID" value="OMD39212.1"/>
    <property type="molecule type" value="Genomic_DNA"/>
</dbReference>
<evidence type="ECO:0000313" key="2">
    <source>
        <dbReference type="EMBL" id="OMD39212.1"/>
    </source>
</evidence>
<evidence type="ECO:0000313" key="3">
    <source>
        <dbReference type="Proteomes" id="UP000187439"/>
    </source>
</evidence>
<proteinExistence type="predicted"/>
<sequence>MSEITRNENNFIGYEYKDITIKRSLESIYADGYCNFGWALEGTSNSVHNINSVTMKFKRDRKIRNKVELTRLQRQFDAYASEIDALEQSKVIRASVVAYIIGVIGTAFMAGSVFAYMADMLPLSITLAIPAFTGWIIPYLVYCNISKKKTNKVAPLIDQKYDNIYDVCEKANALLAK</sequence>
<dbReference type="Proteomes" id="UP000187439">
    <property type="component" value="Unassembled WGS sequence"/>
</dbReference>
<keyword evidence="1" id="KW-0472">Membrane</keyword>
<gene>
    <name evidence="2" type="ORF">BSK52_16430</name>
</gene>
<dbReference type="RefSeq" id="WP_076119913.1">
    <property type="nucleotide sequence ID" value="NZ_MPTC01000014.1"/>
</dbReference>
<organism evidence="2 3">
    <name type="scientific">Paenibacillus odorifer</name>
    <dbReference type="NCBI Taxonomy" id="189426"/>
    <lineage>
        <taxon>Bacteria</taxon>
        <taxon>Bacillati</taxon>
        <taxon>Bacillota</taxon>
        <taxon>Bacilli</taxon>
        <taxon>Bacillales</taxon>
        <taxon>Paenibacillaceae</taxon>
        <taxon>Paenibacillus</taxon>
    </lineage>
</organism>
<reference evidence="2 3" key="1">
    <citation type="submission" date="2016-10" db="EMBL/GenBank/DDBJ databases">
        <title>Paenibacillus species isolates.</title>
        <authorList>
            <person name="Beno S.M."/>
        </authorList>
    </citation>
    <scope>NUCLEOTIDE SEQUENCE [LARGE SCALE GENOMIC DNA]</scope>
    <source>
        <strain evidence="2 3">FSL H7-0710</strain>
    </source>
</reference>
<dbReference type="OrthoDB" id="2599257at2"/>
<accession>A0A1R0XW98</accession>
<name>A0A1R0XW98_9BACL</name>
<comment type="caution">
    <text evidence="2">The sequence shown here is derived from an EMBL/GenBank/DDBJ whole genome shotgun (WGS) entry which is preliminary data.</text>
</comment>
<dbReference type="AlphaFoldDB" id="A0A1R0XW98"/>
<keyword evidence="1" id="KW-0812">Transmembrane</keyword>